<proteinExistence type="predicted"/>
<dbReference type="Gene3D" id="1.20.140.10">
    <property type="entry name" value="Butyryl-CoA Dehydrogenase, subunit A, domain 3"/>
    <property type="match status" value="1"/>
</dbReference>
<dbReference type="STRING" id="446468.Ndas_1183"/>
<evidence type="ECO:0000313" key="5">
    <source>
        <dbReference type="Proteomes" id="UP000002219"/>
    </source>
</evidence>
<dbReference type="PIRSF" id="PIRSF016578">
    <property type="entry name" value="HsaA"/>
    <property type="match status" value="1"/>
</dbReference>
<feature type="domain" description="Acyl-CoA dehydrogenase/oxidase N-terminal" evidence="2">
    <location>
        <begin position="39"/>
        <end position="107"/>
    </location>
</feature>
<evidence type="ECO:0000259" key="3">
    <source>
        <dbReference type="Pfam" id="PF08028"/>
    </source>
</evidence>
<dbReference type="AlphaFoldDB" id="D7B203"/>
<dbReference type="SUPFAM" id="SSF47203">
    <property type="entry name" value="Acyl-CoA dehydrogenase C-terminal domain-like"/>
    <property type="match status" value="1"/>
</dbReference>
<dbReference type="SUPFAM" id="SSF56645">
    <property type="entry name" value="Acyl-CoA dehydrogenase NM domain-like"/>
    <property type="match status" value="1"/>
</dbReference>
<dbReference type="PANTHER" id="PTHR43884:SF12">
    <property type="entry name" value="ISOVALERYL-COA DEHYDROGENASE, MITOCHONDRIAL-RELATED"/>
    <property type="match status" value="1"/>
</dbReference>
<accession>D7B203</accession>
<dbReference type="GO" id="GO:0050660">
    <property type="term" value="F:flavin adenine dinucleotide binding"/>
    <property type="evidence" value="ECO:0007669"/>
    <property type="project" value="InterPro"/>
</dbReference>
<dbReference type="InterPro" id="IPR036250">
    <property type="entry name" value="AcylCo_DH-like_C"/>
</dbReference>
<name>D7B203_NOCDD</name>
<evidence type="ECO:0000259" key="2">
    <source>
        <dbReference type="Pfam" id="PF02771"/>
    </source>
</evidence>
<dbReference type="Pfam" id="PF08028">
    <property type="entry name" value="Acyl-CoA_dh_2"/>
    <property type="match status" value="1"/>
</dbReference>
<dbReference type="InterPro" id="IPR046373">
    <property type="entry name" value="Acyl-CoA_Oxase/DH_mid-dom_sf"/>
</dbReference>
<dbReference type="GO" id="GO:0003995">
    <property type="term" value="F:acyl-CoA dehydrogenase activity"/>
    <property type="evidence" value="ECO:0007669"/>
    <property type="project" value="TreeGrafter"/>
</dbReference>
<dbReference type="InterPro" id="IPR013107">
    <property type="entry name" value="Acyl-CoA_DH_C"/>
</dbReference>
<dbReference type="GeneID" id="91489265"/>
<protein>
    <submittedName>
        <fullName evidence="4">Acyl-CoA dehydrogenase type 2 domain protein</fullName>
    </submittedName>
</protein>
<reference evidence="4 5" key="1">
    <citation type="journal article" date="2010" name="Stand. Genomic Sci.">
        <title>Complete genome sequence of Nocardiopsis dassonvillei type strain (IMRU 509).</title>
        <authorList>
            <person name="Sun H."/>
            <person name="Lapidus A."/>
            <person name="Nolan M."/>
            <person name="Lucas S."/>
            <person name="Del Rio T.G."/>
            <person name="Tice H."/>
            <person name="Cheng J.F."/>
            <person name="Tapia R."/>
            <person name="Han C."/>
            <person name="Goodwin L."/>
            <person name="Pitluck S."/>
            <person name="Pagani I."/>
            <person name="Ivanova N."/>
            <person name="Mavromatis K."/>
            <person name="Mikhailova N."/>
            <person name="Pati A."/>
            <person name="Chen A."/>
            <person name="Palaniappan K."/>
            <person name="Land M."/>
            <person name="Hauser L."/>
            <person name="Chang Y.J."/>
            <person name="Jeffries C.D."/>
            <person name="Djao O.D."/>
            <person name="Rohde M."/>
            <person name="Sikorski J."/>
            <person name="Goker M."/>
            <person name="Woyke T."/>
            <person name="Bristow J."/>
            <person name="Eisen J.A."/>
            <person name="Markowitz V."/>
            <person name="Hugenholtz P."/>
            <person name="Kyrpides N.C."/>
            <person name="Klenk H.P."/>
        </authorList>
    </citation>
    <scope>NUCLEOTIDE SEQUENCE [LARGE SCALE GENOMIC DNA]</scope>
    <source>
        <strain evidence="5">ATCC 23218 / DSM 43111 / CIP 107115 / JCM 7437 / KCTC 9190 / NBRC 14626 / NCTC 10488 / NRRL B-5397 / IMRU 509</strain>
    </source>
</reference>
<dbReference type="EMBL" id="CP002040">
    <property type="protein sequence ID" value="ADH66624.1"/>
    <property type="molecule type" value="Genomic_DNA"/>
</dbReference>
<dbReference type="InterPro" id="IPR009100">
    <property type="entry name" value="AcylCoA_DH/oxidase_NM_dom_sf"/>
</dbReference>
<dbReference type="HOGENOM" id="CLU_018204_2_1_11"/>
<dbReference type="Pfam" id="PF02771">
    <property type="entry name" value="Acyl-CoA_dh_N"/>
    <property type="match status" value="1"/>
</dbReference>
<dbReference type="PANTHER" id="PTHR43884">
    <property type="entry name" value="ACYL-COA DEHYDROGENASE"/>
    <property type="match status" value="1"/>
</dbReference>
<dbReference type="InterPro" id="IPR037069">
    <property type="entry name" value="AcylCoA_DH/ox_N_sf"/>
</dbReference>
<evidence type="ECO:0000256" key="1">
    <source>
        <dbReference type="ARBA" id="ARBA00023002"/>
    </source>
</evidence>
<organism evidence="4 5">
    <name type="scientific">Nocardiopsis dassonvillei (strain ATCC 23218 / DSM 43111 / CIP 107115 / JCM 7437 / KCTC 9190 / NBRC 14626 / NCTC 10488 / NRRL B-5397 / IMRU 509)</name>
    <name type="common">Actinomadura dassonvillei</name>
    <dbReference type="NCBI Taxonomy" id="446468"/>
    <lineage>
        <taxon>Bacteria</taxon>
        <taxon>Bacillati</taxon>
        <taxon>Actinomycetota</taxon>
        <taxon>Actinomycetes</taxon>
        <taxon>Streptosporangiales</taxon>
        <taxon>Nocardiopsidaceae</taxon>
        <taxon>Nocardiopsis</taxon>
    </lineage>
</organism>
<dbReference type="InterPro" id="IPR013786">
    <property type="entry name" value="AcylCoA_DH/ox_N"/>
</dbReference>
<dbReference type="KEGG" id="nda:Ndas_1183"/>
<keyword evidence="5" id="KW-1185">Reference proteome</keyword>
<keyword evidence="1" id="KW-0560">Oxidoreductase</keyword>
<dbReference type="Gene3D" id="1.10.540.10">
    <property type="entry name" value="Acyl-CoA dehydrogenase/oxidase, N-terminal domain"/>
    <property type="match status" value="1"/>
</dbReference>
<feature type="domain" description="Acyl-CoA dehydrogenase C-terminal" evidence="3">
    <location>
        <begin position="253"/>
        <end position="383"/>
    </location>
</feature>
<dbReference type="Gene3D" id="2.40.110.10">
    <property type="entry name" value="Butyryl-CoA Dehydrogenase, subunit A, domain 2"/>
    <property type="match status" value="1"/>
</dbReference>
<dbReference type="eggNOG" id="COG1960">
    <property type="taxonomic scope" value="Bacteria"/>
</dbReference>
<dbReference type="RefSeq" id="WP_013152231.1">
    <property type="nucleotide sequence ID" value="NC_014210.1"/>
</dbReference>
<evidence type="ECO:0000313" key="4">
    <source>
        <dbReference type="EMBL" id="ADH66624.1"/>
    </source>
</evidence>
<dbReference type="OrthoDB" id="3404950at2"/>
<sequence length="404" mass="43946">MSTSLATGTAPTATADTTVPNSFEEIHAAVVALQPLFREHSARIEEHRRLPADVVELLRGAGVFRAAAPASWGGPGLTSVEQARVVEAAAYGDVSVGWCAMIGMDSGIYSGFIDQDTARRVYPSLDLAQSGWIFPQGNARRVEGGYLVSGRWRFGSGITHCDVLAAGCTVRDDEGEPVIDPRTGKPEWRIALASPDEYEIVDTWHTTGLAGSGSLDYTVEELFVPEERTFAFNRPVRTGPLHDAPDAILRKMSGVPLGLARAALDHVRGLAPGRVDRETGLPWPADHRVQQAVAQMEMELTAARASVYSTLERQWEALELGSERDVDARAETALARYHAFRTARSIVHRLFDLVGGASVYRDRSPMDRWLRDANTMCQHAVAQDSILQLTGNILLGGESTSPFL</sequence>
<gene>
    <name evidence="4" type="ordered locus">Ndas_1183</name>
</gene>
<dbReference type="Proteomes" id="UP000002219">
    <property type="component" value="Chromosome 1"/>
</dbReference>